<evidence type="ECO:0000313" key="4">
    <source>
        <dbReference type="Proteomes" id="UP000095712"/>
    </source>
</evidence>
<name>A0A174TKD7_9FIRM</name>
<accession>A0A174TKD7</accession>
<dbReference type="Gene3D" id="3.30.460.10">
    <property type="entry name" value="Beta Polymerase, domain 2"/>
    <property type="match status" value="1"/>
</dbReference>
<dbReference type="PANTHER" id="PTHR41773">
    <property type="entry name" value="GTP PYROPHOSPHATASE-RELATED"/>
    <property type="match status" value="1"/>
</dbReference>
<evidence type="ECO:0000259" key="2">
    <source>
        <dbReference type="SMART" id="SM00954"/>
    </source>
</evidence>
<dbReference type="EMBL" id="CZAW01000070">
    <property type="protein sequence ID" value="CUQ08647.1"/>
    <property type="molecule type" value="Genomic_DNA"/>
</dbReference>
<gene>
    <name evidence="3" type="ORF">ERS852523_03903</name>
</gene>
<proteinExistence type="predicted"/>
<dbReference type="Pfam" id="PF04607">
    <property type="entry name" value="RelA_SpoT"/>
    <property type="match status" value="1"/>
</dbReference>
<dbReference type="Proteomes" id="UP000095712">
    <property type="component" value="Unassembled WGS sequence"/>
</dbReference>
<evidence type="ECO:0000256" key="1">
    <source>
        <dbReference type="ARBA" id="ARBA00004976"/>
    </source>
</evidence>
<reference evidence="3 4" key="1">
    <citation type="submission" date="2015-09" db="EMBL/GenBank/DDBJ databases">
        <authorList>
            <consortium name="Pathogen Informatics"/>
        </authorList>
    </citation>
    <scope>NUCLEOTIDE SEQUENCE [LARGE SCALE GENOMIC DNA]</scope>
    <source>
        <strain evidence="3 4">2789STDY5834911</strain>
    </source>
</reference>
<evidence type="ECO:0000313" key="3">
    <source>
        <dbReference type="EMBL" id="CUQ08647.1"/>
    </source>
</evidence>
<protein>
    <submittedName>
        <fullName evidence="3">Region found in RelA / SpoT proteins</fullName>
    </submittedName>
</protein>
<dbReference type="SUPFAM" id="SSF81301">
    <property type="entry name" value="Nucleotidyltransferase"/>
    <property type="match status" value="1"/>
</dbReference>
<sequence>MCLERSERNDKNYEKFFTDLIGIRCFILFKADWKKFHAYLEEKIEDNPQYYLDDCLKDFDEDTEHTYMAEMPKVHIRDGDAREIYETVLPPDAIKNKKIYRSVHYIVKYHGVYIEIQVRTLFEEGWGEIDHHIVYPYYQDDMLFQQYTSLLNRLTGLADEMSSFFCEVKRLEEEHLQRVKTEPDGNESQKIVDEEDEISKACPVEEKEPLLDDNTAAACIQNVLYE</sequence>
<dbReference type="AlphaFoldDB" id="A0A174TKD7"/>
<feature type="domain" description="RelA/SpoT" evidence="2">
    <location>
        <begin position="4"/>
        <end position="141"/>
    </location>
</feature>
<dbReference type="GO" id="GO:0015970">
    <property type="term" value="P:guanosine tetraphosphate biosynthetic process"/>
    <property type="evidence" value="ECO:0007669"/>
    <property type="project" value="UniProtKB-UniPathway"/>
</dbReference>
<dbReference type="UniPathway" id="UPA00908">
    <property type="reaction ID" value="UER00884"/>
</dbReference>
<dbReference type="InterPro" id="IPR043519">
    <property type="entry name" value="NT_sf"/>
</dbReference>
<organism evidence="3 4">
    <name type="scientific">Blautia wexlerae</name>
    <dbReference type="NCBI Taxonomy" id="418240"/>
    <lineage>
        <taxon>Bacteria</taxon>
        <taxon>Bacillati</taxon>
        <taxon>Bacillota</taxon>
        <taxon>Clostridia</taxon>
        <taxon>Lachnospirales</taxon>
        <taxon>Lachnospiraceae</taxon>
        <taxon>Blautia</taxon>
    </lineage>
</organism>
<dbReference type="PANTHER" id="PTHR41773:SF1">
    <property type="entry name" value="RELA_SPOT DOMAIN-CONTAINING PROTEIN"/>
    <property type="match status" value="1"/>
</dbReference>
<dbReference type="RefSeq" id="WP_055153629.1">
    <property type="nucleotide sequence ID" value="NZ_CZAW01000070.1"/>
</dbReference>
<comment type="pathway">
    <text evidence="1">Purine metabolism; ppGpp biosynthesis; ppGpp from GTP: step 1/2.</text>
</comment>
<dbReference type="InterPro" id="IPR007685">
    <property type="entry name" value="RelA_SpoT"/>
</dbReference>
<dbReference type="SMART" id="SM00954">
    <property type="entry name" value="RelA_SpoT"/>
    <property type="match status" value="1"/>
</dbReference>